<reference evidence="1" key="1">
    <citation type="submission" date="2019-11" db="EMBL/GenBank/DDBJ databases">
        <title>Spread of Macrolides and rifampicin resistant Rhodococcus equi in clinical isolates in the USA.</title>
        <authorList>
            <person name="Alvarez-Narvaez S."/>
            <person name="Huber L."/>
            <person name="Cohen N.D."/>
            <person name="Slovis N."/>
            <person name="Greiter M."/>
            <person name="Giguere S."/>
            <person name="Hart K."/>
        </authorList>
    </citation>
    <scope>NUCLEOTIDE SEQUENCE</scope>
    <source>
        <strain evidence="1">Lh_5</strain>
    </source>
</reference>
<comment type="caution">
    <text evidence="1">The sequence shown here is derived from an EMBL/GenBank/DDBJ whole genome shotgun (WGS) entry which is preliminary data.</text>
</comment>
<dbReference type="EMBL" id="WUYC01000001">
    <property type="protein sequence ID" value="MBM4713628.1"/>
    <property type="molecule type" value="Genomic_DNA"/>
</dbReference>
<accession>A0AAE2W4H0</accession>
<evidence type="ECO:0000313" key="2">
    <source>
        <dbReference type="Proteomes" id="UP000706122"/>
    </source>
</evidence>
<dbReference type="Proteomes" id="UP000706122">
    <property type="component" value="Unassembled WGS sequence"/>
</dbReference>
<organism evidence="1 2">
    <name type="scientific">Rhodococcus hoagii</name>
    <name type="common">Corynebacterium equii</name>
    <dbReference type="NCBI Taxonomy" id="43767"/>
    <lineage>
        <taxon>Bacteria</taxon>
        <taxon>Bacillati</taxon>
        <taxon>Actinomycetota</taxon>
        <taxon>Actinomycetes</taxon>
        <taxon>Mycobacteriales</taxon>
        <taxon>Nocardiaceae</taxon>
        <taxon>Prescottella</taxon>
    </lineage>
</organism>
<gene>
    <name evidence="1" type="ORF">GS551_05345</name>
</gene>
<protein>
    <submittedName>
        <fullName evidence="1">Uncharacterized protein</fullName>
    </submittedName>
</protein>
<dbReference type="AlphaFoldDB" id="A0AAE2W4H0"/>
<sequence length="193" mass="21535">MTEHRLQLHLYWLTLDWLTLATTFPMPARRTTAGRAAPTREYGHPAEWASDTAALIAHTLHGWHEALAEHLHETPPPTTDTAESTRVTAAWHYLNPRTAALLDYAGQDAADEIRELHNKIRTTLGHTRPRYVLPTPCITCGLRTLTRTAAMSGQADFILCEACGHTIRDTDYPQLIRSALNTIIEQVAPVNVS</sequence>
<evidence type="ECO:0000313" key="1">
    <source>
        <dbReference type="EMBL" id="MBM4713628.1"/>
    </source>
</evidence>
<name>A0AAE2W4H0_RHOHA</name>
<proteinExistence type="predicted"/>